<keyword evidence="2" id="KW-0808">Transferase</keyword>
<name>A0A317X764_9EURO</name>
<evidence type="ECO:0000313" key="3">
    <source>
        <dbReference type="Proteomes" id="UP000246702"/>
    </source>
</evidence>
<feature type="domain" description="Methyltransferase" evidence="1">
    <location>
        <begin position="54"/>
        <end position="178"/>
    </location>
</feature>
<dbReference type="OrthoDB" id="66144at2759"/>
<organism evidence="2 3">
    <name type="scientific">Aspergillus sclerotioniger CBS 115572</name>
    <dbReference type="NCBI Taxonomy" id="1450535"/>
    <lineage>
        <taxon>Eukaryota</taxon>
        <taxon>Fungi</taxon>
        <taxon>Dikarya</taxon>
        <taxon>Ascomycota</taxon>
        <taxon>Pezizomycotina</taxon>
        <taxon>Eurotiomycetes</taxon>
        <taxon>Eurotiomycetidae</taxon>
        <taxon>Eurotiales</taxon>
        <taxon>Aspergillaceae</taxon>
        <taxon>Aspergillus</taxon>
        <taxon>Aspergillus subgen. Circumdati</taxon>
    </lineage>
</organism>
<dbReference type="CDD" id="cd02440">
    <property type="entry name" value="AdoMet_MTases"/>
    <property type="match status" value="1"/>
</dbReference>
<dbReference type="Pfam" id="PF13847">
    <property type="entry name" value="Methyltransf_31"/>
    <property type="match status" value="1"/>
</dbReference>
<dbReference type="GO" id="GO:0008168">
    <property type="term" value="F:methyltransferase activity"/>
    <property type="evidence" value="ECO:0007669"/>
    <property type="project" value="UniProtKB-KW"/>
</dbReference>
<dbReference type="GO" id="GO:0032259">
    <property type="term" value="P:methylation"/>
    <property type="evidence" value="ECO:0007669"/>
    <property type="project" value="UniProtKB-KW"/>
</dbReference>
<evidence type="ECO:0000313" key="2">
    <source>
        <dbReference type="EMBL" id="PWY94434.1"/>
    </source>
</evidence>
<comment type="caution">
    <text evidence="2">The sequence shown here is derived from an EMBL/GenBank/DDBJ whole genome shotgun (WGS) entry which is preliminary data.</text>
</comment>
<sequence>MAEHTEVNRQYFEKLAKSYKTDFQKILEAICRQVDSRRSWISDTWTDTEAGNGKEIKMLEYACGPGAVSLTLAPFVSKVVGLDISEGMIDEYNKNAQEAGFGDKMTALKGDLLAETAPEELSGPEYFDFDIVVVSMALHHFERPDLAMARFCERLKKDGACLIVDIVPADDDHHHHHHHHHGPHKVEHGFGNAEHTVKSHGFTEEQMRQLYEGAGLTGFKYEIMDEQVVFHKDGKELIKTLFIVRGQRA</sequence>
<dbReference type="SUPFAM" id="SSF53335">
    <property type="entry name" value="S-adenosyl-L-methionine-dependent methyltransferases"/>
    <property type="match status" value="1"/>
</dbReference>
<dbReference type="AlphaFoldDB" id="A0A317X764"/>
<reference evidence="2 3" key="1">
    <citation type="submission" date="2016-12" db="EMBL/GenBank/DDBJ databases">
        <title>The genomes of Aspergillus section Nigri reveals drivers in fungal speciation.</title>
        <authorList>
            <consortium name="DOE Joint Genome Institute"/>
            <person name="Vesth T.C."/>
            <person name="Nybo J."/>
            <person name="Theobald S."/>
            <person name="Brandl J."/>
            <person name="Frisvad J.C."/>
            <person name="Nielsen K.F."/>
            <person name="Lyhne E.K."/>
            <person name="Kogle M.E."/>
            <person name="Kuo A."/>
            <person name="Riley R."/>
            <person name="Clum A."/>
            <person name="Nolan M."/>
            <person name="Lipzen A."/>
            <person name="Salamov A."/>
            <person name="Henrissat B."/>
            <person name="Wiebenga A."/>
            <person name="De Vries R.P."/>
            <person name="Grigoriev I.V."/>
            <person name="Mortensen U.H."/>
            <person name="Andersen M.R."/>
            <person name="Baker S.E."/>
        </authorList>
    </citation>
    <scope>NUCLEOTIDE SEQUENCE [LARGE SCALE GENOMIC DNA]</scope>
    <source>
        <strain evidence="2 3">CBS 115572</strain>
    </source>
</reference>
<dbReference type="EMBL" id="MSFK01000004">
    <property type="protein sequence ID" value="PWY94434.1"/>
    <property type="molecule type" value="Genomic_DNA"/>
</dbReference>
<dbReference type="GeneID" id="37108726"/>
<dbReference type="InterPro" id="IPR025714">
    <property type="entry name" value="Methyltranfer_dom"/>
</dbReference>
<keyword evidence="3" id="KW-1185">Reference proteome</keyword>
<keyword evidence="2" id="KW-0489">Methyltransferase</keyword>
<dbReference type="PANTHER" id="PTHR43861:SF1">
    <property type="entry name" value="TRANS-ACONITATE 2-METHYLTRANSFERASE"/>
    <property type="match status" value="1"/>
</dbReference>
<dbReference type="Proteomes" id="UP000246702">
    <property type="component" value="Unassembled WGS sequence"/>
</dbReference>
<dbReference type="PANTHER" id="PTHR43861">
    <property type="entry name" value="TRANS-ACONITATE 2-METHYLTRANSFERASE-RELATED"/>
    <property type="match status" value="1"/>
</dbReference>
<gene>
    <name evidence="2" type="ORF">BO94DRAFT_274717</name>
</gene>
<accession>A0A317X764</accession>
<dbReference type="STRING" id="1450535.A0A317X764"/>
<protein>
    <submittedName>
        <fullName evidence="2">SAM-dependent methyltransferase</fullName>
    </submittedName>
</protein>
<dbReference type="RefSeq" id="XP_025471195.1">
    <property type="nucleotide sequence ID" value="XM_025606583.1"/>
</dbReference>
<dbReference type="Gene3D" id="3.40.50.150">
    <property type="entry name" value="Vaccinia Virus protein VP39"/>
    <property type="match status" value="1"/>
</dbReference>
<proteinExistence type="predicted"/>
<dbReference type="InterPro" id="IPR029063">
    <property type="entry name" value="SAM-dependent_MTases_sf"/>
</dbReference>
<evidence type="ECO:0000259" key="1">
    <source>
        <dbReference type="Pfam" id="PF13847"/>
    </source>
</evidence>